<dbReference type="AlphaFoldDB" id="A0AAN8YH34"/>
<reference evidence="1 2" key="1">
    <citation type="submission" date="2024-02" db="EMBL/GenBank/DDBJ databases">
        <title>de novo genome assembly of Solanum bulbocastanum strain 11H21.</title>
        <authorList>
            <person name="Hosaka A.J."/>
        </authorList>
    </citation>
    <scope>NUCLEOTIDE SEQUENCE [LARGE SCALE GENOMIC DNA]</scope>
    <source>
        <tissue evidence="1">Young leaves</tissue>
    </source>
</reference>
<protein>
    <submittedName>
        <fullName evidence="1">Uncharacterized protein</fullName>
    </submittedName>
</protein>
<sequence>MPPENLQPPPTRLSITPFDAFNQQIKDAEFGNYILQTFVAKLKIFSTCFLNE</sequence>
<dbReference type="Proteomes" id="UP001371456">
    <property type="component" value="Unassembled WGS sequence"/>
</dbReference>
<accession>A0AAN8YH34</accession>
<name>A0AAN8YH34_SOLBU</name>
<gene>
    <name evidence="1" type="ORF">RDI58_011213</name>
</gene>
<proteinExistence type="predicted"/>
<evidence type="ECO:0000313" key="2">
    <source>
        <dbReference type="Proteomes" id="UP001371456"/>
    </source>
</evidence>
<keyword evidence="2" id="KW-1185">Reference proteome</keyword>
<comment type="caution">
    <text evidence="1">The sequence shown here is derived from an EMBL/GenBank/DDBJ whole genome shotgun (WGS) entry which is preliminary data.</text>
</comment>
<dbReference type="EMBL" id="JBANQN010000004">
    <property type="protein sequence ID" value="KAK6792132.1"/>
    <property type="molecule type" value="Genomic_DNA"/>
</dbReference>
<organism evidence="1 2">
    <name type="scientific">Solanum bulbocastanum</name>
    <name type="common">Wild potato</name>
    <dbReference type="NCBI Taxonomy" id="147425"/>
    <lineage>
        <taxon>Eukaryota</taxon>
        <taxon>Viridiplantae</taxon>
        <taxon>Streptophyta</taxon>
        <taxon>Embryophyta</taxon>
        <taxon>Tracheophyta</taxon>
        <taxon>Spermatophyta</taxon>
        <taxon>Magnoliopsida</taxon>
        <taxon>eudicotyledons</taxon>
        <taxon>Gunneridae</taxon>
        <taxon>Pentapetalae</taxon>
        <taxon>asterids</taxon>
        <taxon>lamiids</taxon>
        <taxon>Solanales</taxon>
        <taxon>Solanaceae</taxon>
        <taxon>Solanoideae</taxon>
        <taxon>Solaneae</taxon>
        <taxon>Solanum</taxon>
    </lineage>
</organism>
<evidence type="ECO:0000313" key="1">
    <source>
        <dbReference type="EMBL" id="KAK6792132.1"/>
    </source>
</evidence>